<feature type="region of interest" description="Disordered" evidence="3">
    <location>
        <begin position="1"/>
        <end position="20"/>
    </location>
</feature>
<gene>
    <name evidence="5" type="ORF">LIER_32866</name>
</gene>
<evidence type="ECO:0000313" key="6">
    <source>
        <dbReference type="Proteomes" id="UP001454036"/>
    </source>
</evidence>
<proteinExistence type="predicted"/>
<dbReference type="Proteomes" id="UP001454036">
    <property type="component" value="Unassembled WGS sequence"/>
</dbReference>
<comment type="subcellular location">
    <subcellularLocation>
        <location evidence="1">Cytoplasm</location>
    </subcellularLocation>
</comment>
<comment type="caution">
    <text evidence="5">The sequence shown here is derived from an EMBL/GenBank/DDBJ whole genome shotgun (WGS) entry which is preliminary data.</text>
</comment>
<reference evidence="5 6" key="1">
    <citation type="submission" date="2024-01" db="EMBL/GenBank/DDBJ databases">
        <title>The complete chloroplast genome sequence of Lithospermum erythrorhizon: insights into the phylogenetic relationship among Boraginaceae species and the maternal lineages of purple gromwells.</title>
        <authorList>
            <person name="Okada T."/>
            <person name="Watanabe K."/>
        </authorList>
    </citation>
    <scope>NUCLEOTIDE SEQUENCE [LARGE SCALE GENOMIC DNA]</scope>
</reference>
<dbReference type="InterPro" id="IPR019084">
    <property type="entry name" value="STM1-like_N"/>
</dbReference>
<protein>
    <recommendedName>
        <fullName evidence="4">STM1-like N-terminal domain-containing protein</fullName>
    </recommendedName>
</protein>
<evidence type="ECO:0000256" key="3">
    <source>
        <dbReference type="SAM" id="MobiDB-lite"/>
    </source>
</evidence>
<dbReference type="Pfam" id="PF09598">
    <property type="entry name" value="Stm1_N"/>
    <property type="match status" value="1"/>
</dbReference>
<sequence>MESLNPFDLLGDDDSEDPNQLIAKVVPSIAKGAPQPQVPPPKTTSARLPSKPLPPSQSALFYIMMMAKMV</sequence>
<dbReference type="AlphaFoldDB" id="A0AAV3RV17"/>
<keyword evidence="2" id="KW-0963">Cytoplasm</keyword>
<evidence type="ECO:0000256" key="2">
    <source>
        <dbReference type="ARBA" id="ARBA00022490"/>
    </source>
</evidence>
<evidence type="ECO:0000256" key="1">
    <source>
        <dbReference type="ARBA" id="ARBA00004496"/>
    </source>
</evidence>
<feature type="domain" description="STM1-like N-terminal" evidence="4">
    <location>
        <begin position="1"/>
        <end position="58"/>
    </location>
</feature>
<dbReference type="EMBL" id="BAABME010012841">
    <property type="protein sequence ID" value="GAA0185578.1"/>
    <property type="molecule type" value="Genomic_DNA"/>
</dbReference>
<evidence type="ECO:0000259" key="4">
    <source>
        <dbReference type="Pfam" id="PF09598"/>
    </source>
</evidence>
<keyword evidence="6" id="KW-1185">Reference proteome</keyword>
<feature type="region of interest" description="Disordered" evidence="3">
    <location>
        <begin position="27"/>
        <end position="54"/>
    </location>
</feature>
<evidence type="ECO:0000313" key="5">
    <source>
        <dbReference type="EMBL" id="GAA0185578.1"/>
    </source>
</evidence>
<dbReference type="GO" id="GO:0005737">
    <property type="term" value="C:cytoplasm"/>
    <property type="evidence" value="ECO:0007669"/>
    <property type="project" value="UniProtKB-SubCell"/>
</dbReference>
<name>A0AAV3RV17_LITER</name>
<organism evidence="5 6">
    <name type="scientific">Lithospermum erythrorhizon</name>
    <name type="common">Purple gromwell</name>
    <name type="synonym">Lithospermum officinale var. erythrorhizon</name>
    <dbReference type="NCBI Taxonomy" id="34254"/>
    <lineage>
        <taxon>Eukaryota</taxon>
        <taxon>Viridiplantae</taxon>
        <taxon>Streptophyta</taxon>
        <taxon>Embryophyta</taxon>
        <taxon>Tracheophyta</taxon>
        <taxon>Spermatophyta</taxon>
        <taxon>Magnoliopsida</taxon>
        <taxon>eudicotyledons</taxon>
        <taxon>Gunneridae</taxon>
        <taxon>Pentapetalae</taxon>
        <taxon>asterids</taxon>
        <taxon>lamiids</taxon>
        <taxon>Boraginales</taxon>
        <taxon>Boraginaceae</taxon>
        <taxon>Boraginoideae</taxon>
        <taxon>Lithospermeae</taxon>
        <taxon>Lithospermum</taxon>
    </lineage>
</organism>
<accession>A0AAV3RV17</accession>